<dbReference type="AlphaFoldDB" id="A0A6U7INA4"/>
<evidence type="ECO:0000313" key="3">
    <source>
        <dbReference type="EMBL" id="CAD9504552.1"/>
    </source>
</evidence>
<protein>
    <recommendedName>
        <fullName evidence="1">W2 domain-containing protein</fullName>
    </recommendedName>
</protein>
<organism evidence="3">
    <name type="scientific">Haptolina brevifila</name>
    <dbReference type="NCBI Taxonomy" id="156173"/>
    <lineage>
        <taxon>Eukaryota</taxon>
        <taxon>Haptista</taxon>
        <taxon>Haptophyta</taxon>
        <taxon>Prymnesiophyceae</taxon>
        <taxon>Prymnesiales</taxon>
        <taxon>Prymnesiaceae</taxon>
        <taxon>Haptolina</taxon>
    </lineage>
</organism>
<accession>A0A6U7INA4</accession>
<gene>
    <name evidence="2" type="ORF">CBRE1094_LOCUS30066</name>
    <name evidence="3" type="ORF">CBRE1094_LOCUS30067</name>
</gene>
<dbReference type="InterPro" id="IPR003307">
    <property type="entry name" value="W2_domain"/>
</dbReference>
<dbReference type="PROSITE" id="PS51363">
    <property type="entry name" value="W2"/>
    <property type="match status" value="1"/>
</dbReference>
<sequence length="202" mass="22390">MPSDVMPAEEVETRLKNLDVAADDDEEVDEVEEDPRISTLLRAADKLTTAEFVAKLDELGTQSAIVLGGMCTDSELARAHFVVMSQLDVDEDQTLSASMEEKRAVLKACCAGGGATRFAAFLAALESFVCHLEEAEVRKVNIAQWDQALKVCWEWELVDEGAIRAWQEDERAARNLQVTTADARQLRERGQAFLEWVDAGED</sequence>
<evidence type="ECO:0000313" key="2">
    <source>
        <dbReference type="EMBL" id="CAD9504546.1"/>
    </source>
</evidence>
<dbReference type="EMBL" id="HBGU01055040">
    <property type="protein sequence ID" value="CAD9504546.1"/>
    <property type="molecule type" value="Transcribed_RNA"/>
</dbReference>
<name>A0A6U7INA4_9EUKA</name>
<feature type="domain" description="W2" evidence="1">
    <location>
        <begin position="26"/>
        <end position="202"/>
    </location>
</feature>
<reference evidence="3" key="1">
    <citation type="submission" date="2021-01" db="EMBL/GenBank/DDBJ databases">
        <authorList>
            <person name="Corre E."/>
            <person name="Pelletier E."/>
            <person name="Niang G."/>
            <person name="Scheremetjew M."/>
            <person name="Finn R."/>
            <person name="Kale V."/>
            <person name="Holt S."/>
            <person name="Cochrane G."/>
            <person name="Meng A."/>
            <person name="Brown T."/>
            <person name="Cohen L."/>
        </authorList>
    </citation>
    <scope>NUCLEOTIDE SEQUENCE</scope>
    <source>
        <strain evidence="3">UTEX LB 985</strain>
    </source>
</reference>
<evidence type="ECO:0000259" key="1">
    <source>
        <dbReference type="PROSITE" id="PS51363"/>
    </source>
</evidence>
<dbReference type="EMBL" id="HBGU01055042">
    <property type="protein sequence ID" value="CAD9504552.1"/>
    <property type="molecule type" value="Transcribed_RNA"/>
</dbReference>
<dbReference type="Gene3D" id="1.25.40.180">
    <property type="match status" value="1"/>
</dbReference>
<proteinExistence type="predicted"/>